<dbReference type="Gene3D" id="3.40.50.1010">
    <property type="entry name" value="5'-nuclease"/>
    <property type="match status" value="1"/>
</dbReference>
<dbReference type="EMBL" id="FLQX01000079">
    <property type="protein sequence ID" value="SBT04647.1"/>
    <property type="molecule type" value="Genomic_DNA"/>
</dbReference>
<dbReference type="CDD" id="cd09874">
    <property type="entry name" value="PIN_MT3492-like"/>
    <property type="match status" value="1"/>
</dbReference>
<reference evidence="2 3" key="1">
    <citation type="submission" date="2016-06" db="EMBL/GenBank/DDBJ databases">
        <authorList>
            <person name="Kjaerup R.B."/>
            <person name="Dalgaard T.S."/>
            <person name="Juul-Madsen H.R."/>
        </authorList>
    </citation>
    <scope>NUCLEOTIDE SEQUENCE [LARGE SCALE GENOMIC DNA]</scope>
    <source>
        <strain evidence="2">3</strain>
    </source>
</reference>
<dbReference type="Pfam" id="PF01850">
    <property type="entry name" value="PIN"/>
    <property type="match status" value="1"/>
</dbReference>
<gene>
    <name evidence="2" type="ORF">ACCAA_170024</name>
</gene>
<name>A0A1A8XJS3_9PROT</name>
<feature type="domain" description="PIN" evidence="1">
    <location>
        <begin position="4"/>
        <end position="133"/>
    </location>
</feature>
<protein>
    <recommendedName>
        <fullName evidence="1">PIN domain-containing protein</fullName>
    </recommendedName>
</protein>
<dbReference type="InterPro" id="IPR002716">
    <property type="entry name" value="PIN_dom"/>
</dbReference>
<dbReference type="RefSeq" id="WP_186406110.1">
    <property type="nucleotide sequence ID" value="NZ_FLQX01000079.1"/>
</dbReference>
<keyword evidence="3" id="KW-1185">Reference proteome</keyword>
<proteinExistence type="predicted"/>
<dbReference type="STRING" id="1860102.ACCAA_170024"/>
<dbReference type="Proteomes" id="UP000199169">
    <property type="component" value="Unassembled WGS sequence"/>
</dbReference>
<evidence type="ECO:0000259" key="1">
    <source>
        <dbReference type="Pfam" id="PF01850"/>
    </source>
</evidence>
<sequence length="145" mass="16273">MNLYFDTSFLAPLILQEATSAAVEEFIAALLPEQLCISQWTRVEFASLVAREVRMGSFRRDEALTAIVQFDDMVLRFWPVLVPTSGDYELAKNYVQRFETKLRAGDALHLAIAHNHRASVLHTLDEGLLKAAELVKVRASRGIGL</sequence>
<accession>A0A1A8XJS3</accession>
<dbReference type="AlphaFoldDB" id="A0A1A8XJS3"/>
<organism evidence="2 3">
    <name type="scientific">Candidatus Accumulibacter aalborgensis</name>
    <dbReference type="NCBI Taxonomy" id="1860102"/>
    <lineage>
        <taxon>Bacteria</taxon>
        <taxon>Pseudomonadati</taxon>
        <taxon>Pseudomonadota</taxon>
        <taxon>Betaproteobacteria</taxon>
        <taxon>Candidatus Accumulibacter</taxon>
    </lineage>
</organism>
<evidence type="ECO:0000313" key="3">
    <source>
        <dbReference type="Proteomes" id="UP000199169"/>
    </source>
</evidence>
<dbReference type="InterPro" id="IPR029060">
    <property type="entry name" value="PIN-like_dom_sf"/>
</dbReference>
<dbReference type="SUPFAM" id="SSF88723">
    <property type="entry name" value="PIN domain-like"/>
    <property type="match status" value="1"/>
</dbReference>
<evidence type="ECO:0000313" key="2">
    <source>
        <dbReference type="EMBL" id="SBT04647.1"/>
    </source>
</evidence>